<evidence type="ECO:0000256" key="2">
    <source>
        <dbReference type="PROSITE-ProRule" id="PRU00124"/>
    </source>
</evidence>
<evidence type="ECO:0000313" key="4">
    <source>
        <dbReference type="EMBL" id="MIC89033.1"/>
    </source>
</evidence>
<comment type="caution">
    <text evidence="2">Lacks conserved residue(s) required for the propagation of feature annotation.</text>
</comment>
<keyword evidence="1 2" id="KW-1015">Disulfide bond</keyword>
<feature type="chain" id="PRO_5020030393" evidence="3">
    <location>
        <begin position="21"/>
        <end position="185"/>
    </location>
</feature>
<evidence type="ECO:0000256" key="3">
    <source>
        <dbReference type="SAM" id="SignalP"/>
    </source>
</evidence>
<accession>A0A4D5RA78</accession>
<name>A0A4D5RA78_SCOVI</name>
<reference evidence="4" key="1">
    <citation type="journal article" date="2018" name="Toxicon">
        <title>Venom-gland transcriptomics and venom proteomics of the giant Florida blue centipede, Scolopendra viridis.</title>
        <authorList>
            <person name="Ward M.J."/>
            <person name="Rokyta D.R."/>
        </authorList>
    </citation>
    <scope>NUCLEOTIDE SEQUENCE</scope>
    <source>
        <tissue evidence="4">Venom gland</tissue>
    </source>
</reference>
<feature type="disulfide bond" evidence="2">
    <location>
        <begin position="73"/>
        <end position="88"/>
    </location>
</feature>
<proteinExistence type="predicted"/>
<sequence length="185" mass="21207">MMMRMFLVVAFVSCLALVSANSSSAISEEFATTHLLRTKRHSDVAIGTSCPLDYPLSCRGVHGKHCYTYDSECDLKADCLDGVDESGCWHSRLNYEDKLIRQLDNALRPLYKRGQRVEPEHRRAVDALMNSDVDDSLLLLYLTSLEMTSNPGSKKNKKRIIRSLESVYDKFSEYNIYERQLLMLR</sequence>
<evidence type="ECO:0000256" key="1">
    <source>
        <dbReference type="ARBA" id="ARBA00023157"/>
    </source>
</evidence>
<dbReference type="InterPro" id="IPR002172">
    <property type="entry name" value="LDrepeatLR_classA_rpt"/>
</dbReference>
<feature type="signal peptide" evidence="3">
    <location>
        <begin position="1"/>
        <end position="20"/>
    </location>
</feature>
<protein>
    <submittedName>
        <fullName evidence="4">Scol-LDLA</fullName>
    </submittedName>
</protein>
<gene>
    <name evidence="4" type="primary">Scol-LDLA</name>
</gene>
<dbReference type="AlphaFoldDB" id="A0A4D5RA78"/>
<dbReference type="PROSITE" id="PS50068">
    <property type="entry name" value="LDLRA_2"/>
    <property type="match status" value="1"/>
</dbReference>
<organism evidence="4">
    <name type="scientific">Scolopendra viridis</name>
    <name type="common">Giant centipede</name>
    <dbReference type="NCBI Taxonomy" id="118503"/>
    <lineage>
        <taxon>Eukaryota</taxon>
        <taxon>Metazoa</taxon>
        <taxon>Ecdysozoa</taxon>
        <taxon>Arthropoda</taxon>
        <taxon>Myriapoda</taxon>
        <taxon>Chilopoda</taxon>
        <taxon>Pleurostigmophora</taxon>
        <taxon>Scolopendromorpha</taxon>
        <taxon>Scolopendridae</taxon>
        <taxon>Scolopendra</taxon>
    </lineage>
</organism>
<dbReference type="EMBL" id="GGNE01000492">
    <property type="protein sequence ID" value="MIC89033.1"/>
    <property type="molecule type" value="Transcribed_RNA"/>
</dbReference>
<keyword evidence="3" id="KW-0732">Signal</keyword>